<dbReference type="Proteomes" id="UP000812031">
    <property type="component" value="Unassembled WGS sequence"/>
</dbReference>
<dbReference type="PANTHER" id="PTHR32060">
    <property type="entry name" value="TAIL-SPECIFIC PROTEASE"/>
    <property type="match status" value="1"/>
</dbReference>
<sequence>MKKYISLAVISLLFIQCTSTKYHNEHINDLITEKDLKSDVDFTYNKLQRLQPKLYWYISKKELDYKFDSLKTTITKPMSSFEFYKKITPVITSIRQGHLSVSPSFKILSKTEKKALKDKGIGPFSQFDFQVVNDKLYVTKNKSDNKSILPGAEVVSINNKKVSDLIHDYNSLFTSDGHNKTFKQKRMSFMLPTFYTNENGVQDSIQYSFKQNDSLKAICINRKKIVPSKTKREGEKETVVKLDSKQKKIIKNNKSVYGYNELTKTNNRELKFMEPDSSIALLKIKHFNLGNSSRFYEESFGKLQLNKTKTLIIDLRNNTGGELKEIANLYRYLSDSTFVFIEPFEVTSKTSLIKKTPFNKAPLVAKVLMMPLYAPFSYFSVHKADNGNYYTSNSHSKIKPISKNAFKGKMYVMINGSTFSAASILSSNLKGSKRATFVGEETGGGYNGTVAGIMPVLKLPHSKIKVTIGLMVVAPFYKTKIEGRGIFPDKEILPTLNDYIGGKDPELNWILEDIKKNAVINSENQKVKTITLNQ</sequence>
<proteinExistence type="predicted"/>
<dbReference type="EMBL" id="JAHWYN010000008">
    <property type="protein sequence ID" value="MBW4360959.1"/>
    <property type="molecule type" value="Genomic_DNA"/>
</dbReference>
<accession>A0ABS6XWA5</accession>
<comment type="caution">
    <text evidence="2">The sequence shown here is derived from an EMBL/GenBank/DDBJ whole genome shotgun (WGS) entry which is preliminary data.</text>
</comment>
<name>A0ABS6XWA5_9FLAO</name>
<dbReference type="PANTHER" id="PTHR32060:SF30">
    <property type="entry name" value="CARBOXY-TERMINAL PROCESSING PROTEASE CTPA"/>
    <property type="match status" value="1"/>
</dbReference>
<keyword evidence="3" id="KW-1185">Reference proteome</keyword>
<gene>
    <name evidence="2" type="ORF">KZH69_10725</name>
</gene>
<protein>
    <submittedName>
        <fullName evidence="2">S41 family peptidase</fullName>
    </submittedName>
</protein>
<feature type="domain" description="Tail specific protease" evidence="1">
    <location>
        <begin position="251"/>
        <end position="493"/>
    </location>
</feature>
<dbReference type="CDD" id="cd06567">
    <property type="entry name" value="Peptidase_S41"/>
    <property type="match status" value="1"/>
</dbReference>
<evidence type="ECO:0000313" key="3">
    <source>
        <dbReference type="Proteomes" id="UP000812031"/>
    </source>
</evidence>
<organism evidence="2 3">
    <name type="scientific">Flavobacterium taihuense</name>
    <dbReference type="NCBI Taxonomy" id="2857508"/>
    <lineage>
        <taxon>Bacteria</taxon>
        <taxon>Pseudomonadati</taxon>
        <taxon>Bacteroidota</taxon>
        <taxon>Flavobacteriia</taxon>
        <taxon>Flavobacteriales</taxon>
        <taxon>Flavobacteriaceae</taxon>
        <taxon>Flavobacterium</taxon>
    </lineage>
</organism>
<evidence type="ECO:0000259" key="1">
    <source>
        <dbReference type="SMART" id="SM00245"/>
    </source>
</evidence>
<reference evidence="2 3" key="1">
    <citation type="submission" date="2021-07" db="EMBL/GenBank/DDBJ databases">
        <title>Flavobacterium sp. nov. isolated from sediment on the Taihu Lake.</title>
        <authorList>
            <person name="Qu J.-H."/>
        </authorList>
    </citation>
    <scope>NUCLEOTIDE SEQUENCE [LARGE SCALE GENOMIC DNA]</scope>
    <source>
        <strain evidence="2 3">NAS39</strain>
    </source>
</reference>
<dbReference type="SMART" id="SM00245">
    <property type="entry name" value="TSPc"/>
    <property type="match status" value="1"/>
</dbReference>
<dbReference type="Pfam" id="PF03572">
    <property type="entry name" value="Peptidase_S41"/>
    <property type="match status" value="1"/>
</dbReference>
<dbReference type="InterPro" id="IPR005151">
    <property type="entry name" value="Tail-specific_protease"/>
</dbReference>
<dbReference type="RefSeq" id="WP_219317442.1">
    <property type="nucleotide sequence ID" value="NZ_JAHWYN010000008.1"/>
</dbReference>
<evidence type="ECO:0000313" key="2">
    <source>
        <dbReference type="EMBL" id="MBW4360959.1"/>
    </source>
</evidence>